<dbReference type="PANTHER" id="PTHR30061:SF50">
    <property type="entry name" value="MALTOSE_MALTODEXTRIN-BINDING PERIPLASMIC PROTEIN"/>
    <property type="match status" value="1"/>
</dbReference>
<dbReference type="GO" id="GO:0042956">
    <property type="term" value="P:maltodextrin transmembrane transport"/>
    <property type="evidence" value="ECO:0007669"/>
    <property type="project" value="TreeGrafter"/>
</dbReference>
<dbReference type="PANTHER" id="PTHR30061">
    <property type="entry name" value="MALTOSE-BINDING PERIPLASMIC PROTEIN"/>
    <property type="match status" value="1"/>
</dbReference>
<feature type="signal peptide" evidence="5">
    <location>
        <begin position="1"/>
        <end position="18"/>
    </location>
</feature>
<dbReference type="InterPro" id="IPR006059">
    <property type="entry name" value="SBP"/>
</dbReference>
<evidence type="ECO:0000256" key="1">
    <source>
        <dbReference type="ARBA" id="ARBA00008520"/>
    </source>
</evidence>
<dbReference type="AlphaFoldDB" id="A0A6N2SNI4"/>
<feature type="chain" id="PRO_5038884427" evidence="5">
    <location>
        <begin position="19"/>
        <end position="408"/>
    </location>
</feature>
<evidence type="ECO:0000256" key="3">
    <source>
        <dbReference type="ARBA" id="ARBA00022597"/>
    </source>
</evidence>
<comment type="similarity">
    <text evidence="1">Belongs to the bacterial solute-binding protein 1 family.</text>
</comment>
<dbReference type="PRINTS" id="PR00181">
    <property type="entry name" value="MALTOSEBP"/>
</dbReference>
<evidence type="ECO:0000256" key="2">
    <source>
        <dbReference type="ARBA" id="ARBA00022448"/>
    </source>
</evidence>
<name>A0A6N2SNI4_9ACTO</name>
<dbReference type="SUPFAM" id="SSF53850">
    <property type="entry name" value="Periplasmic binding protein-like II"/>
    <property type="match status" value="1"/>
</dbReference>
<dbReference type="GO" id="GO:0015144">
    <property type="term" value="F:carbohydrate transmembrane transporter activity"/>
    <property type="evidence" value="ECO:0007669"/>
    <property type="project" value="InterPro"/>
</dbReference>
<dbReference type="EMBL" id="CACRSM010000002">
    <property type="protein sequence ID" value="VYS94629.1"/>
    <property type="molecule type" value="Genomic_DNA"/>
</dbReference>
<dbReference type="GO" id="GO:0015768">
    <property type="term" value="P:maltose transport"/>
    <property type="evidence" value="ECO:0007669"/>
    <property type="project" value="TreeGrafter"/>
</dbReference>
<accession>A0A6N2SNI4</accession>
<gene>
    <name evidence="6" type="primary">mdxE_2</name>
    <name evidence="6" type="ORF">AOLFYP35_00940</name>
</gene>
<dbReference type="CDD" id="cd13586">
    <property type="entry name" value="PBP2_Maltose_binding_like"/>
    <property type="match status" value="1"/>
</dbReference>
<protein>
    <submittedName>
        <fullName evidence="6">Maltodextrin-binding protein MdxE</fullName>
    </submittedName>
</protein>
<proteinExistence type="inferred from homology"/>
<reference evidence="6" key="1">
    <citation type="submission" date="2019-11" db="EMBL/GenBank/DDBJ databases">
        <authorList>
            <person name="Feng L."/>
        </authorList>
    </citation>
    <scope>NUCLEOTIDE SEQUENCE</scope>
    <source>
        <strain evidence="6">AodontolyticusLFYP35</strain>
    </source>
</reference>
<evidence type="ECO:0000313" key="6">
    <source>
        <dbReference type="EMBL" id="VYS94629.1"/>
    </source>
</evidence>
<dbReference type="GO" id="GO:0055052">
    <property type="term" value="C:ATP-binding cassette (ABC) transporter complex, substrate-binding subunit-containing"/>
    <property type="evidence" value="ECO:0007669"/>
    <property type="project" value="TreeGrafter"/>
</dbReference>
<keyword evidence="3" id="KW-0762">Sugar transport</keyword>
<evidence type="ECO:0000256" key="5">
    <source>
        <dbReference type="SAM" id="SignalP"/>
    </source>
</evidence>
<sequence length="408" mass="43297">MRRGIAMFGVLAVTATLAACSNGSSSSSSSQSASASSGSSVGSLTVWADDTRYSQIQELAKDFTAATKVDVQVVQKSETDMDQEFISQVPTGNGPDVIVMAHDKLGQMVKNGVVSPVDLGEAKSKFSEAAIQGVTYDGKTYGVPYAVESVALVRNNKLTTDTPKTFDEMIASGKKAGSEYPFVVQMSTDGDPYHLYAFESSFGNEVFKQSADGSYTSELTLGGEGASEFTQWLKEQGAAKTLNPNITADVAKDAFLKGNAAYMVTGPWNVTAAKAAGLDVSVLPIPSAGGKEAKPFVGVQMFYQSSKTQNQVLVSKFFQYLETKEAQSKLQELGGRVPAMTEVANSLSDENLKQFATIAGNGLPMPAIPAMGSVWDYWGKTEVSIVNGADPASTWETMVNNIQTSINK</sequence>
<keyword evidence="4 5" id="KW-0732">Signal</keyword>
<dbReference type="Gene3D" id="3.40.190.10">
    <property type="entry name" value="Periplasmic binding protein-like II"/>
    <property type="match status" value="2"/>
</dbReference>
<evidence type="ECO:0000256" key="4">
    <source>
        <dbReference type="ARBA" id="ARBA00022729"/>
    </source>
</evidence>
<dbReference type="GO" id="GO:1901982">
    <property type="term" value="F:maltose binding"/>
    <property type="evidence" value="ECO:0007669"/>
    <property type="project" value="TreeGrafter"/>
</dbReference>
<dbReference type="PROSITE" id="PS51257">
    <property type="entry name" value="PROKAR_LIPOPROTEIN"/>
    <property type="match status" value="1"/>
</dbReference>
<organism evidence="6">
    <name type="scientific">Schaalia odontolytica</name>
    <dbReference type="NCBI Taxonomy" id="1660"/>
    <lineage>
        <taxon>Bacteria</taxon>
        <taxon>Bacillati</taxon>
        <taxon>Actinomycetota</taxon>
        <taxon>Actinomycetes</taxon>
        <taxon>Actinomycetales</taxon>
        <taxon>Actinomycetaceae</taxon>
        <taxon>Schaalia</taxon>
    </lineage>
</organism>
<dbReference type="InterPro" id="IPR006060">
    <property type="entry name" value="Maltose/Cyclodextrin-bd"/>
</dbReference>
<keyword evidence="2" id="KW-0813">Transport</keyword>
<dbReference type="Pfam" id="PF13416">
    <property type="entry name" value="SBP_bac_8"/>
    <property type="match status" value="1"/>
</dbReference>